<organism evidence="1 2">
    <name type="scientific">Enterococcus saccharolyticus subsp. saccharolyticus ATCC 43076</name>
    <dbReference type="NCBI Taxonomy" id="1139996"/>
    <lineage>
        <taxon>Bacteria</taxon>
        <taxon>Bacillati</taxon>
        <taxon>Bacillota</taxon>
        <taxon>Bacilli</taxon>
        <taxon>Lactobacillales</taxon>
        <taxon>Enterococcaceae</taxon>
        <taxon>Enterococcus</taxon>
    </lineage>
</organism>
<gene>
    <name evidence="1" type="ORF">OMQ_02164</name>
</gene>
<dbReference type="PATRIC" id="fig|1139996.3.peg.2128"/>
<keyword evidence="2" id="KW-1185">Reference proteome</keyword>
<dbReference type="RefSeq" id="WP_016175925.1">
    <property type="nucleotide sequence ID" value="NZ_KE136390.1"/>
</dbReference>
<proteinExistence type="predicted"/>
<evidence type="ECO:0000313" key="1">
    <source>
        <dbReference type="EMBL" id="EOT26389.1"/>
    </source>
</evidence>
<evidence type="ECO:0008006" key="3">
    <source>
        <dbReference type="Google" id="ProtNLM"/>
    </source>
</evidence>
<dbReference type="STRING" id="41997.RV16_GL002037"/>
<name>S0J0S6_9ENTE</name>
<accession>S0J0S6</accession>
<dbReference type="AlphaFoldDB" id="S0J0S6"/>
<reference evidence="1 2" key="1">
    <citation type="submission" date="2013-03" db="EMBL/GenBank/DDBJ databases">
        <title>The Genome Sequence of Enterococcus saccharolyticus ATCC_43076 (Illumina only assembly).</title>
        <authorList>
            <consortium name="The Broad Institute Genomics Platform"/>
            <consortium name="The Broad Institute Genome Sequencing Center for Infectious Disease"/>
            <person name="Earl A."/>
            <person name="Russ C."/>
            <person name="Gilmore M."/>
            <person name="Surin D."/>
            <person name="Walker B."/>
            <person name="Young S."/>
            <person name="Zeng Q."/>
            <person name="Gargeya S."/>
            <person name="Fitzgerald M."/>
            <person name="Haas B."/>
            <person name="Abouelleil A."/>
            <person name="Allen A.W."/>
            <person name="Alvarado L."/>
            <person name="Arachchi H.M."/>
            <person name="Berlin A.M."/>
            <person name="Chapman S.B."/>
            <person name="Gainer-Dewar J."/>
            <person name="Goldberg J."/>
            <person name="Griggs A."/>
            <person name="Gujja S."/>
            <person name="Hansen M."/>
            <person name="Howarth C."/>
            <person name="Imamovic A."/>
            <person name="Ireland A."/>
            <person name="Larimer J."/>
            <person name="McCowan C."/>
            <person name="Murphy C."/>
            <person name="Pearson M."/>
            <person name="Poon T.W."/>
            <person name="Priest M."/>
            <person name="Roberts A."/>
            <person name="Saif S."/>
            <person name="Shea T."/>
            <person name="Sisk P."/>
            <person name="Sykes S."/>
            <person name="Wortman J."/>
            <person name="Nusbaum C."/>
            <person name="Birren B."/>
        </authorList>
    </citation>
    <scope>NUCLEOTIDE SEQUENCE [LARGE SCALE GENOMIC DNA]</scope>
    <source>
        <strain evidence="1 2">ATCC 43076</strain>
    </source>
</reference>
<dbReference type="EMBL" id="AHYT01000010">
    <property type="protein sequence ID" value="EOT26389.1"/>
    <property type="molecule type" value="Genomic_DNA"/>
</dbReference>
<dbReference type="HOGENOM" id="CLU_2860831_0_0_9"/>
<dbReference type="Proteomes" id="UP000014136">
    <property type="component" value="Unassembled WGS sequence"/>
</dbReference>
<protein>
    <recommendedName>
        <fullName evidence="3">HTH cro/C1-type domain-containing protein</fullName>
    </recommendedName>
</protein>
<sequence length="64" mass="7465">MTGAFLKNFRLHCQLSEEESAQILQVTLREYQILENNQQSITCKFTSLTGKFLTVSYLYLEKSK</sequence>
<evidence type="ECO:0000313" key="2">
    <source>
        <dbReference type="Proteomes" id="UP000014136"/>
    </source>
</evidence>
<comment type="caution">
    <text evidence="1">The sequence shown here is derived from an EMBL/GenBank/DDBJ whole genome shotgun (WGS) entry which is preliminary data.</text>
</comment>